<organism evidence="2">
    <name type="scientific">Cacopsylla melanoneura</name>
    <dbReference type="NCBI Taxonomy" id="428564"/>
    <lineage>
        <taxon>Eukaryota</taxon>
        <taxon>Metazoa</taxon>
        <taxon>Ecdysozoa</taxon>
        <taxon>Arthropoda</taxon>
        <taxon>Hexapoda</taxon>
        <taxon>Insecta</taxon>
        <taxon>Pterygota</taxon>
        <taxon>Neoptera</taxon>
        <taxon>Paraneoptera</taxon>
        <taxon>Hemiptera</taxon>
        <taxon>Sternorrhyncha</taxon>
        <taxon>Psylloidea</taxon>
        <taxon>Psyllidae</taxon>
        <taxon>Psyllinae</taxon>
        <taxon>Cacopsylla</taxon>
    </lineage>
</organism>
<sequence>MSVRLSTISCNRLLLGISAPRVCRYLFRSGEREREKEKEKVSMWKRRKLLINYNVMEGGNGRQSMWERGREGDRKRESERVREREQEREEGESKRVSEERERERAITEKIMNFLIREGGEARRK</sequence>
<name>A0A8D8Z8Z3_9HEMI</name>
<accession>A0A8D8Z8Z3</accession>
<proteinExistence type="predicted"/>
<feature type="region of interest" description="Disordered" evidence="1">
    <location>
        <begin position="59"/>
        <end position="103"/>
    </location>
</feature>
<dbReference type="AlphaFoldDB" id="A0A8D8Z8Z3"/>
<reference evidence="2" key="1">
    <citation type="submission" date="2021-05" db="EMBL/GenBank/DDBJ databases">
        <authorList>
            <person name="Alioto T."/>
            <person name="Alioto T."/>
            <person name="Gomez Garrido J."/>
        </authorList>
    </citation>
    <scope>NUCLEOTIDE SEQUENCE</scope>
</reference>
<evidence type="ECO:0000256" key="1">
    <source>
        <dbReference type="SAM" id="MobiDB-lite"/>
    </source>
</evidence>
<feature type="compositionally biased region" description="Basic and acidic residues" evidence="1">
    <location>
        <begin position="65"/>
        <end position="103"/>
    </location>
</feature>
<dbReference type="EMBL" id="HBUF01445270">
    <property type="protein sequence ID" value="CAG6743258.1"/>
    <property type="molecule type" value="Transcribed_RNA"/>
</dbReference>
<protein>
    <submittedName>
        <fullName evidence="2">Uncharacterized protein</fullName>
    </submittedName>
</protein>
<evidence type="ECO:0000313" key="2">
    <source>
        <dbReference type="EMBL" id="CAG6743258.1"/>
    </source>
</evidence>